<evidence type="ECO:0000256" key="5">
    <source>
        <dbReference type="ARBA" id="ARBA00022741"/>
    </source>
</evidence>
<dbReference type="InterPro" id="IPR049940">
    <property type="entry name" value="GluQ/Sye"/>
</dbReference>
<evidence type="ECO:0000256" key="8">
    <source>
        <dbReference type="ARBA" id="ARBA00023146"/>
    </source>
</evidence>
<evidence type="ECO:0000256" key="6">
    <source>
        <dbReference type="ARBA" id="ARBA00022840"/>
    </source>
</evidence>
<feature type="region of interest" description="Disordered" evidence="12">
    <location>
        <begin position="778"/>
        <end position="825"/>
    </location>
</feature>
<evidence type="ECO:0000259" key="13">
    <source>
        <dbReference type="Pfam" id="PF00749"/>
    </source>
</evidence>
<evidence type="ECO:0000256" key="12">
    <source>
        <dbReference type="SAM" id="MobiDB-lite"/>
    </source>
</evidence>
<dbReference type="InterPro" id="IPR004527">
    <property type="entry name" value="Glu-tRNA-ligase_bac/mito"/>
</dbReference>
<sequence>MSGLLLLRRRLYQGCHSSRLNQIRHYALIGKPSQSQKPTWSLPDSPARTRFAPSPTGYLHLGSLRTALFNYLLAQATGGQFIIRLEDTDQTRFVEDAEQRLYQDLTWAGLSWDEGPDRGGPYGPYKQSDRLDLYRQHASMLLERDHAFRCFCSKEELEFNLKQSTSSGATAHYPGTCTGISQAESDRRAANGEPHTIRFKSSETPVSAPDLVYGAYKKAEREDNFIIMKSDGYPTYHFANVVDDHFMKITHVIRGAEWLISTPKHVELYNAFGWQPPNFAHVGLLVDQQRQKLSKRDIDNIGISVFRDMKILPEALLNFSVLLGWDPGLQNKPHLDKRGRLTLDEMKQNFTTKFTRGDIVVDLVKLKYFQNRFIRDLISGEVADPPALANRILKPIQAELQRLNEKLLTHKPRNKTPGSVLPAGMDELDFDHLSTRMDLAFEETYIHAVLKAWKGPIDDHSQFIRDNMYAFWSPSKPAYKDSFADLQEGMRRIVIRKPTRSLGNTDISKVIIHLRNRLALIPHDEWTLEAVGNRAKELADAVEYYDTKKEQVMNHGAGWKFFRWALFNGMSGLSVVPMMLILGREETLQRLREARRVAARREEVALNSMKEKMQELKDSRVRIAYLGNPEKEDTKGFQEAEVMEARNVKVAIKKDDPEETISDTEHFLRAMHEARPDQGPFPSQVPKREYTLNASPPVQFLNRTEFKSGYRSLLHGTNSEGQYAPPLWHVAESRKEYVLSRMEEETVFSRRRPNELGPFGSGELGPQQHEVAERRFFPPTRGPMLRPKHLDGSEPENTLIPPRRLSGPPGPPGPRGPYLPAGGEPVADYRTHVEEIRARNQENKIKSDKKLRRDRCKQMKPDYRLEPLGSIPRDMVAPGPGPFYAGSVVDHPLRPPFPNRAVHAKAAENERRVRQDMDKKSKVSLAEAERNLQRSWLERGNQ</sequence>
<dbReference type="SUPFAM" id="SSF52374">
    <property type="entry name" value="Nucleotidylyl transferase"/>
    <property type="match status" value="1"/>
</dbReference>
<evidence type="ECO:0000256" key="7">
    <source>
        <dbReference type="ARBA" id="ARBA00022917"/>
    </source>
</evidence>
<dbReference type="HAMAP" id="MF_00022">
    <property type="entry name" value="Glu_tRNA_synth_type1"/>
    <property type="match status" value="1"/>
</dbReference>
<dbReference type="SMR" id="A0A194VLH5"/>
<keyword evidence="4 11" id="KW-0436">Ligase</keyword>
<keyword evidence="5 11" id="KW-0547">Nucleotide-binding</keyword>
<evidence type="ECO:0000256" key="2">
    <source>
        <dbReference type="ARBA" id="ARBA00007894"/>
    </source>
</evidence>
<feature type="compositionally biased region" description="Basic and acidic residues" evidence="12">
    <location>
        <begin position="907"/>
        <end position="932"/>
    </location>
</feature>
<evidence type="ECO:0000259" key="14">
    <source>
        <dbReference type="Pfam" id="PF19269"/>
    </source>
</evidence>
<dbReference type="GO" id="GO:0008270">
    <property type="term" value="F:zinc ion binding"/>
    <property type="evidence" value="ECO:0007669"/>
    <property type="project" value="InterPro"/>
</dbReference>
<dbReference type="GO" id="GO:0004818">
    <property type="term" value="F:glutamate-tRNA ligase activity"/>
    <property type="evidence" value="ECO:0007669"/>
    <property type="project" value="UniProtKB-EC"/>
</dbReference>
<dbReference type="AlphaFoldDB" id="A0A194VLH5"/>
<dbReference type="InterPro" id="IPR045462">
    <property type="entry name" value="aa-tRNA-synth_I_cd-bd"/>
</dbReference>
<dbReference type="GO" id="GO:0006424">
    <property type="term" value="P:glutamyl-tRNA aminoacylation"/>
    <property type="evidence" value="ECO:0007669"/>
    <property type="project" value="InterPro"/>
</dbReference>
<reference evidence="15" key="1">
    <citation type="submission" date="2014-12" db="EMBL/GenBank/DDBJ databases">
        <title>Genome Sequence of Valsa Canker Pathogens Uncovers a Specific Adaption of Colonization on Woody Bark.</title>
        <authorList>
            <person name="Yin Z."/>
            <person name="Liu H."/>
            <person name="Gao X."/>
            <person name="Li Z."/>
            <person name="Song N."/>
            <person name="Ke X."/>
            <person name="Dai Q."/>
            <person name="Wu Y."/>
            <person name="Sun Y."/>
            <person name="Xu J.-R."/>
            <person name="Kang Z.K."/>
            <person name="Wang L."/>
            <person name="Huang L."/>
        </authorList>
    </citation>
    <scope>NUCLEOTIDE SEQUENCE [LARGE SCALE GENOMIC DNA]</scope>
    <source>
        <strain evidence="15">03-8</strain>
    </source>
</reference>
<keyword evidence="16" id="KW-1185">Reference proteome</keyword>
<dbReference type="FunFam" id="3.40.50.620:FF:000045">
    <property type="entry name" value="Glutamate--tRNA ligase, mitochondrial"/>
    <property type="match status" value="1"/>
</dbReference>
<dbReference type="InterPro" id="IPR014729">
    <property type="entry name" value="Rossmann-like_a/b/a_fold"/>
</dbReference>
<dbReference type="InterPro" id="IPR000924">
    <property type="entry name" value="Glu/Gln-tRNA-synth"/>
</dbReference>
<feature type="domain" description="Aminoacyl-tRNA synthetase class I anticodon-binding" evidence="14">
    <location>
        <begin position="506"/>
        <end position="594"/>
    </location>
</feature>
<gene>
    <name evidence="15" type="ORF">VM1G_00377</name>
</gene>
<dbReference type="Gene3D" id="3.40.50.620">
    <property type="entry name" value="HUPs"/>
    <property type="match status" value="1"/>
</dbReference>
<organism evidence="15 16">
    <name type="scientific">Cytospora mali</name>
    <name type="common">Apple Valsa canker fungus</name>
    <name type="synonym">Valsa mali</name>
    <dbReference type="NCBI Taxonomy" id="578113"/>
    <lineage>
        <taxon>Eukaryota</taxon>
        <taxon>Fungi</taxon>
        <taxon>Dikarya</taxon>
        <taxon>Ascomycota</taxon>
        <taxon>Pezizomycotina</taxon>
        <taxon>Sordariomycetes</taxon>
        <taxon>Sordariomycetidae</taxon>
        <taxon>Diaporthales</taxon>
        <taxon>Cytosporaceae</taxon>
        <taxon>Cytospora</taxon>
    </lineage>
</organism>
<evidence type="ECO:0000256" key="10">
    <source>
        <dbReference type="ARBA" id="ARBA00072917"/>
    </source>
</evidence>
<dbReference type="OrthoDB" id="5399569at2759"/>
<evidence type="ECO:0000256" key="4">
    <source>
        <dbReference type="ARBA" id="ARBA00022598"/>
    </source>
</evidence>
<keyword evidence="8 11" id="KW-0030">Aminoacyl-tRNA synthetase</keyword>
<dbReference type="InterPro" id="IPR020751">
    <property type="entry name" value="aa-tRNA-synth_I_codon-bd_sub2"/>
</dbReference>
<dbReference type="CDD" id="cd00808">
    <property type="entry name" value="GluRS_core"/>
    <property type="match status" value="1"/>
</dbReference>
<feature type="region of interest" description="Disordered" evidence="12">
    <location>
        <begin position="907"/>
        <end position="942"/>
    </location>
</feature>
<comment type="subcellular location">
    <subcellularLocation>
        <location evidence="1">Mitochondrion</location>
    </subcellularLocation>
</comment>
<keyword evidence="7 11" id="KW-0648">Protein biosynthesis</keyword>
<dbReference type="GO" id="GO:0000049">
    <property type="term" value="F:tRNA binding"/>
    <property type="evidence" value="ECO:0007669"/>
    <property type="project" value="InterPro"/>
</dbReference>
<dbReference type="EMBL" id="CM003098">
    <property type="protein sequence ID" value="KUI64808.1"/>
    <property type="molecule type" value="Genomic_DNA"/>
</dbReference>
<dbReference type="PANTHER" id="PTHR43311">
    <property type="entry name" value="GLUTAMATE--TRNA LIGASE"/>
    <property type="match status" value="1"/>
</dbReference>
<comment type="similarity">
    <text evidence="2">Belongs to the class-I aminoacyl-tRNA synthetase family. Glutamate--tRNA ligase type 1 subfamily.</text>
</comment>
<dbReference type="SUPFAM" id="SSF48163">
    <property type="entry name" value="An anticodon-binding domain of class I aminoacyl-tRNA synthetases"/>
    <property type="match status" value="1"/>
</dbReference>
<dbReference type="NCBIfam" id="TIGR00464">
    <property type="entry name" value="gltX_bact"/>
    <property type="match status" value="1"/>
</dbReference>
<evidence type="ECO:0000256" key="3">
    <source>
        <dbReference type="ARBA" id="ARBA00012835"/>
    </source>
</evidence>
<dbReference type="InterPro" id="IPR008925">
    <property type="entry name" value="aa_tRNA-synth_I_cd-bd_sf"/>
</dbReference>
<dbReference type="InterPro" id="IPR020058">
    <property type="entry name" value="Glu/Gln-tRNA-synth_Ib_cat-dom"/>
</dbReference>
<keyword evidence="6 11" id="KW-0067">ATP-binding</keyword>
<dbReference type="Pfam" id="PF00749">
    <property type="entry name" value="tRNA-synt_1c"/>
    <property type="match status" value="1"/>
</dbReference>
<dbReference type="PANTHER" id="PTHR43311:SF2">
    <property type="entry name" value="GLUTAMATE--TRNA LIGASE, MITOCHONDRIAL-RELATED"/>
    <property type="match status" value="1"/>
</dbReference>
<dbReference type="Proteomes" id="UP000078559">
    <property type="component" value="Chromosome 1"/>
</dbReference>
<evidence type="ECO:0000256" key="1">
    <source>
        <dbReference type="ARBA" id="ARBA00004173"/>
    </source>
</evidence>
<evidence type="ECO:0000256" key="9">
    <source>
        <dbReference type="ARBA" id="ARBA00030865"/>
    </source>
</evidence>
<dbReference type="GO" id="GO:0005739">
    <property type="term" value="C:mitochondrion"/>
    <property type="evidence" value="ECO:0007669"/>
    <property type="project" value="UniProtKB-SubCell"/>
</dbReference>
<dbReference type="Pfam" id="PF19269">
    <property type="entry name" value="Anticodon_2"/>
    <property type="match status" value="1"/>
</dbReference>
<accession>A0A194VLH5</accession>
<dbReference type="InterPro" id="IPR033910">
    <property type="entry name" value="GluRS_core"/>
</dbReference>
<feature type="domain" description="Glutamyl/glutaminyl-tRNA synthetase class Ib catalytic" evidence="13">
    <location>
        <begin position="48"/>
        <end position="332"/>
    </location>
</feature>
<evidence type="ECO:0000256" key="11">
    <source>
        <dbReference type="RuleBase" id="RU363037"/>
    </source>
</evidence>
<feature type="compositionally biased region" description="Pro residues" evidence="12">
    <location>
        <begin position="808"/>
        <end position="817"/>
    </location>
</feature>
<dbReference type="Gene3D" id="1.10.10.350">
    <property type="match status" value="1"/>
</dbReference>
<dbReference type="GO" id="GO:0005524">
    <property type="term" value="F:ATP binding"/>
    <property type="evidence" value="ECO:0007669"/>
    <property type="project" value="UniProtKB-KW"/>
</dbReference>
<proteinExistence type="inferred from homology"/>
<name>A0A194VLH5_CYTMA</name>
<dbReference type="EC" id="6.1.1.17" evidence="3"/>
<evidence type="ECO:0000313" key="15">
    <source>
        <dbReference type="EMBL" id="KUI64808.1"/>
    </source>
</evidence>
<protein>
    <recommendedName>
        <fullName evidence="10">Glutamate--tRNA ligase, mitochondrial</fullName>
        <ecNumber evidence="3">6.1.1.17</ecNumber>
    </recommendedName>
    <alternativeName>
        <fullName evidence="9">Glutamyl-tRNA synthetase</fullName>
    </alternativeName>
</protein>
<dbReference type="PRINTS" id="PR00987">
    <property type="entry name" value="TRNASYNTHGLU"/>
</dbReference>
<evidence type="ECO:0000313" key="16">
    <source>
        <dbReference type="Proteomes" id="UP000078559"/>
    </source>
</evidence>